<feature type="compositionally biased region" description="Low complexity" evidence="17">
    <location>
        <begin position="490"/>
        <end position="500"/>
    </location>
</feature>
<feature type="transmembrane region" description="Helical" evidence="16">
    <location>
        <begin position="78"/>
        <end position="97"/>
    </location>
</feature>
<name>A0A0H5B8K8_9MOLL</name>
<evidence type="ECO:0000259" key="18">
    <source>
        <dbReference type="PROSITE" id="PS50262"/>
    </source>
</evidence>
<feature type="compositionally biased region" description="Basic and acidic residues" evidence="17">
    <location>
        <begin position="551"/>
        <end position="570"/>
    </location>
</feature>
<dbReference type="InterPro" id="IPR027430">
    <property type="entry name" value="Retinal_BS"/>
</dbReference>
<protein>
    <submittedName>
        <fullName evidence="19">Rhabdomeric opsin</fullName>
    </submittedName>
</protein>
<evidence type="ECO:0000256" key="7">
    <source>
        <dbReference type="ARBA" id="ARBA00022991"/>
    </source>
</evidence>
<feature type="domain" description="G-protein coupled receptors family 1 profile" evidence="18">
    <location>
        <begin position="58"/>
        <end position="322"/>
    </location>
</feature>
<evidence type="ECO:0000256" key="3">
    <source>
        <dbReference type="ARBA" id="ARBA00022606"/>
    </source>
</evidence>
<feature type="transmembrane region" description="Helical" evidence="16">
    <location>
        <begin position="117"/>
        <end position="138"/>
    </location>
</feature>
<dbReference type="GO" id="GO:0016020">
    <property type="term" value="C:membrane"/>
    <property type="evidence" value="ECO:0007669"/>
    <property type="project" value="UniProtKB-SubCell"/>
</dbReference>
<comment type="function">
    <text evidence="15">Photoreceptor required for image-forming vision at low light intensity. Light-induced isomerization of 11-cis to all-trans retinal triggers a conformational change that activates signaling via G-proteins. Signaling mediates the activation of phospholipase C. Subsequent receptor phosphorylation mediates displacement of the bound G-protein alpha subunit by arrestin and terminates signaling.</text>
</comment>
<dbReference type="GO" id="GO:0009881">
    <property type="term" value="F:photoreceptor activity"/>
    <property type="evidence" value="ECO:0007669"/>
    <property type="project" value="UniProtKB-KW"/>
</dbReference>
<keyword evidence="7 16" id="KW-0157">Chromophore</keyword>
<dbReference type="SMR" id="A0A0H5B8K8"/>
<feature type="compositionally biased region" description="Basic and acidic residues" evidence="17">
    <location>
        <begin position="387"/>
        <end position="397"/>
    </location>
</feature>
<keyword evidence="8 16" id="KW-0297">G-protein coupled receptor</keyword>
<keyword evidence="14" id="KW-0449">Lipoprotein</keyword>
<feature type="transmembrane region" description="Helical" evidence="16">
    <location>
        <begin position="269"/>
        <end position="291"/>
    </location>
</feature>
<evidence type="ECO:0000256" key="4">
    <source>
        <dbReference type="ARBA" id="ARBA00022692"/>
    </source>
</evidence>
<feature type="region of interest" description="Disordered" evidence="17">
    <location>
        <begin position="487"/>
        <end position="506"/>
    </location>
</feature>
<proteinExistence type="evidence at transcript level"/>
<dbReference type="GO" id="GO:0007601">
    <property type="term" value="P:visual perception"/>
    <property type="evidence" value="ECO:0007669"/>
    <property type="project" value="InterPro"/>
</dbReference>
<evidence type="ECO:0000256" key="5">
    <source>
        <dbReference type="ARBA" id="ARBA00022925"/>
    </source>
</evidence>
<feature type="transmembrane region" description="Helical" evidence="16">
    <location>
        <begin position="159"/>
        <end position="184"/>
    </location>
</feature>
<comment type="subcellular location">
    <subcellularLocation>
        <location evidence="1 16">Membrane</location>
        <topology evidence="1 16">Multi-pass membrane protein</topology>
    </subcellularLocation>
</comment>
<keyword evidence="5 16" id="KW-0681">Retinal protein</keyword>
<dbReference type="AlphaFoldDB" id="A0A0H5B8K8"/>
<keyword evidence="10" id="KW-0564">Palmitate</keyword>
<dbReference type="FunFam" id="1.20.1070.10:FF:000044">
    <property type="entry name" value="Opsin, ultraviolet-sensitive"/>
    <property type="match status" value="1"/>
</dbReference>
<evidence type="ECO:0000256" key="10">
    <source>
        <dbReference type="ARBA" id="ARBA00023139"/>
    </source>
</evidence>
<dbReference type="PANTHER" id="PTHR24240">
    <property type="entry name" value="OPSIN"/>
    <property type="match status" value="1"/>
</dbReference>
<evidence type="ECO:0000256" key="13">
    <source>
        <dbReference type="ARBA" id="ARBA00023224"/>
    </source>
</evidence>
<evidence type="ECO:0000256" key="14">
    <source>
        <dbReference type="ARBA" id="ARBA00023288"/>
    </source>
</evidence>
<dbReference type="PRINTS" id="PR00237">
    <property type="entry name" value="GPCRRHODOPSN"/>
</dbReference>
<dbReference type="PROSITE" id="PS00237">
    <property type="entry name" value="G_PROTEIN_RECEP_F1_1"/>
    <property type="match status" value="1"/>
</dbReference>
<keyword evidence="13 16" id="KW-0807">Transducer</keyword>
<evidence type="ECO:0000256" key="1">
    <source>
        <dbReference type="ARBA" id="ARBA00004141"/>
    </source>
</evidence>
<dbReference type="PROSITE" id="PS50262">
    <property type="entry name" value="G_PROTEIN_RECEP_F1_2"/>
    <property type="match status" value="1"/>
</dbReference>
<reference evidence="19" key="1">
    <citation type="journal article" date="2015" name="Integr. Comp. Biol.">
        <title>Molecular Evidence for Convergence and Parallelism in Evolution of Complex Brains of Cephalopod Molluscs: Insights from Visual Systems.</title>
        <authorList>
            <person name="Yoshida M.A."/>
            <person name="Ogura A."/>
            <person name="Ikeo K."/>
            <person name="Shigeno S."/>
            <person name="Moritaki T."/>
            <person name="Winters G.C."/>
            <person name="Kohn A.B."/>
            <person name="Moroz L.L."/>
        </authorList>
    </citation>
    <scope>NUCLEOTIDE SEQUENCE</scope>
</reference>
<dbReference type="InterPro" id="IPR050125">
    <property type="entry name" value="GPCR_opsins"/>
</dbReference>
<feature type="region of interest" description="Disordered" evidence="17">
    <location>
        <begin position="350"/>
        <end position="397"/>
    </location>
</feature>
<keyword evidence="12 16" id="KW-0675">Receptor</keyword>
<keyword evidence="4 16" id="KW-0812">Transmembrane</keyword>
<evidence type="ECO:0000313" key="19">
    <source>
        <dbReference type="EMBL" id="BAR90770.1"/>
    </source>
</evidence>
<evidence type="ECO:0000256" key="8">
    <source>
        <dbReference type="ARBA" id="ARBA00023040"/>
    </source>
</evidence>
<dbReference type="SMART" id="SM01381">
    <property type="entry name" value="7TM_GPCR_Srsx"/>
    <property type="match status" value="1"/>
</dbReference>
<organism evidence="19">
    <name type="scientific">Nautilus pompilius</name>
    <dbReference type="NCBI Taxonomy" id="34573"/>
    <lineage>
        <taxon>Eukaryota</taxon>
        <taxon>Metazoa</taxon>
        <taxon>Spiralia</taxon>
        <taxon>Lophotrochozoa</taxon>
        <taxon>Mollusca</taxon>
        <taxon>Cephalopoda</taxon>
        <taxon>Nautiloidea</taxon>
        <taxon>Nautilida</taxon>
        <taxon>Nautilidae</taxon>
        <taxon>Nautilus</taxon>
    </lineage>
</organism>
<evidence type="ECO:0000256" key="17">
    <source>
        <dbReference type="SAM" id="MobiDB-lite"/>
    </source>
</evidence>
<feature type="transmembrane region" description="Helical" evidence="16">
    <location>
        <begin position="39"/>
        <end position="66"/>
    </location>
</feature>
<comment type="caution">
    <text evidence="16">Lacks conserved residue(s) required for the propagation of feature annotation.</text>
</comment>
<evidence type="ECO:0000256" key="12">
    <source>
        <dbReference type="ARBA" id="ARBA00023170"/>
    </source>
</evidence>
<keyword evidence="11" id="KW-1015">Disulfide bond</keyword>
<dbReference type="GO" id="GO:0007602">
    <property type="term" value="P:phototransduction"/>
    <property type="evidence" value="ECO:0007669"/>
    <property type="project" value="UniProtKB-KW"/>
</dbReference>
<comment type="similarity">
    <text evidence="16">Belongs to the G-protein coupled receptor 1 family. Opsin subfamily.</text>
</comment>
<feature type="compositionally biased region" description="Basic and acidic residues" evidence="17">
    <location>
        <begin position="350"/>
        <end position="366"/>
    </location>
</feature>
<evidence type="ECO:0000256" key="11">
    <source>
        <dbReference type="ARBA" id="ARBA00023157"/>
    </source>
</evidence>
<dbReference type="PRINTS" id="PR00238">
    <property type="entry name" value="OPSIN"/>
</dbReference>
<dbReference type="GO" id="GO:0004930">
    <property type="term" value="F:G protein-coupled receptor activity"/>
    <property type="evidence" value="ECO:0007669"/>
    <property type="project" value="UniProtKB-KW"/>
</dbReference>
<feature type="region of interest" description="Disordered" evidence="17">
    <location>
        <begin position="524"/>
        <end position="570"/>
    </location>
</feature>
<keyword evidence="3 16" id="KW-0716">Sensory transduction</keyword>
<keyword evidence="2 16" id="KW-0600">Photoreceptor protein</keyword>
<dbReference type="PROSITE" id="PS00238">
    <property type="entry name" value="OPSIN"/>
    <property type="match status" value="1"/>
</dbReference>
<evidence type="ECO:0000256" key="16">
    <source>
        <dbReference type="RuleBase" id="RU004951"/>
    </source>
</evidence>
<keyword evidence="6 16" id="KW-1133">Transmembrane helix</keyword>
<feature type="transmembrane region" description="Helical" evidence="16">
    <location>
        <begin position="204"/>
        <end position="231"/>
    </location>
</feature>
<dbReference type="InterPro" id="IPR001760">
    <property type="entry name" value="Opsin"/>
</dbReference>
<sequence>MATAQAITTIDPENITSVWDNEDVFIHPHWKHFPGVPDAAHYIVGIFITVVGICGVMGNGVVIYIFSRTKSLRTPANMFIINLALSDLTFSAVNGFPLLSISSFQKKWIFGQTACELYGLAGGIFGLMSINTMAMISIDRYNVIARPMAVSKRMSHKKAFIMIISVWIWAAVWTLPPLFGWGAYIPEGFQTSCTFDYLTRNNYFRSYVLCLYLFGFITPVTIIAICYFFIFKAVADHEKEMAKMAKKMNAKEIRAGASEQRAEMKIAKISMIIITQFLLSWTPYAVVAMLGQFGPPEWVTPYASEVPVMFAKASAMHNPIVYALSHPKFREAINERFPFLISCCAFDEKETAEPEESKTDDMRDESSTMSNISDGGQVEMSTRGRRGGADTRYNDRGDMGVSNGEIIRDLLNAFVNVVGAQKPQQPSTVSVAMPTIPTYLPPMYPSHGYYPPPPAHYPEDANRPSPYPAVRPDVYAISHGPLATYDQQVAGGPAAAPKPAETAKDQAAEVERIKKLALEREQVYLPANKTAEGAANEDLPPPPSQNTAADKPQEENQDEKKGIDNKAFEK</sequence>
<evidence type="ECO:0000256" key="2">
    <source>
        <dbReference type="ARBA" id="ARBA00022543"/>
    </source>
</evidence>
<dbReference type="EMBL" id="LC021433">
    <property type="protein sequence ID" value="BAR90770.1"/>
    <property type="molecule type" value="mRNA"/>
</dbReference>
<evidence type="ECO:0000256" key="6">
    <source>
        <dbReference type="ARBA" id="ARBA00022989"/>
    </source>
</evidence>
<evidence type="ECO:0000256" key="15">
    <source>
        <dbReference type="ARBA" id="ARBA00045936"/>
    </source>
</evidence>
<dbReference type="InterPro" id="IPR000276">
    <property type="entry name" value="GPCR_Rhodpsn"/>
</dbReference>
<dbReference type="InterPro" id="IPR017452">
    <property type="entry name" value="GPCR_Rhodpsn_7TM"/>
</dbReference>
<dbReference type="Gene3D" id="1.20.1070.10">
    <property type="entry name" value="Rhodopsin 7-helix transmembrane proteins"/>
    <property type="match status" value="1"/>
</dbReference>
<evidence type="ECO:0000256" key="9">
    <source>
        <dbReference type="ARBA" id="ARBA00023136"/>
    </source>
</evidence>
<dbReference type="SUPFAM" id="SSF81321">
    <property type="entry name" value="Family A G protein-coupled receptor-like"/>
    <property type="match status" value="1"/>
</dbReference>
<dbReference type="Pfam" id="PF00001">
    <property type="entry name" value="7tm_1"/>
    <property type="match status" value="1"/>
</dbReference>
<accession>A0A0H5B8K8</accession>
<reference evidence="19" key="2">
    <citation type="submission" date="2015-01" db="EMBL/GenBank/DDBJ databases">
        <authorList>
            <person name="Yoshida M."/>
            <person name="Moroz L.L."/>
            <person name="Ogura A."/>
        </authorList>
    </citation>
    <scope>NUCLEOTIDE SEQUENCE</scope>
</reference>
<dbReference type="CDD" id="cd15337">
    <property type="entry name" value="7tmA_Opsin_Gq_invertebrates"/>
    <property type="match status" value="1"/>
</dbReference>
<keyword evidence="9 16" id="KW-0472">Membrane</keyword>